<accession>A0AC61ND24</accession>
<evidence type="ECO:0000313" key="2">
    <source>
        <dbReference type="Proteomes" id="UP000682782"/>
    </source>
</evidence>
<evidence type="ECO:0000313" key="1">
    <source>
        <dbReference type="EMBL" id="QUC68576.1"/>
    </source>
</evidence>
<keyword evidence="1" id="KW-0378">Hydrolase</keyword>
<protein>
    <submittedName>
        <fullName evidence="1">NUDIX hydrolase</fullName>
    </submittedName>
</protein>
<proteinExistence type="predicted"/>
<dbReference type="EMBL" id="CP068393">
    <property type="protein sequence ID" value="QUC68576.1"/>
    <property type="molecule type" value="Genomic_DNA"/>
</dbReference>
<gene>
    <name evidence="1" type="ORF">JYE49_02070</name>
</gene>
<reference evidence="1" key="1">
    <citation type="submission" date="2021-01" db="EMBL/GenBank/DDBJ databases">
        <title>Complete genome sequence of Clostridiales bacterium R-7.</title>
        <authorList>
            <person name="Mahoney-Kurpe S.C."/>
            <person name="Palevich N."/>
            <person name="Koike S."/>
            <person name="Moon C.D."/>
            <person name="Attwood G.T."/>
        </authorList>
    </citation>
    <scope>NUCLEOTIDE SEQUENCE</scope>
    <source>
        <strain evidence="1">R-7</strain>
    </source>
</reference>
<keyword evidence="2" id="KW-1185">Reference proteome</keyword>
<sequence length="155" mass="17212">MTQEEINNTNWSQSVAGVCIKDGKVLLARHTYGSGNGRLIIPGGYVKYGEVPEEALIREYLEETGVRVKAGRLIGMRFNAKDWYAVFAVEYVEGEARSDGDENSEVVWMDTTEALKDDTVPGLTKTMIECTLSGTGFELTPYQTSHPGYLYTQQS</sequence>
<name>A0AC61ND24_9FIRM</name>
<organism evidence="1 2">
    <name type="scientific">Aristaeella hokkaidonensis</name>
    <dbReference type="NCBI Taxonomy" id="3046382"/>
    <lineage>
        <taxon>Bacteria</taxon>
        <taxon>Bacillati</taxon>
        <taxon>Bacillota</taxon>
        <taxon>Clostridia</taxon>
        <taxon>Eubacteriales</taxon>
        <taxon>Aristaeellaceae</taxon>
        <taxon>Aristaeella</taxon>
    </lineage>
</organism>
<dbReference type="Proteomes" id="UP000682782">
    <property type="component" value="Chromosome"/>
</dbReference>